<evidence type="ECO:0000259" key="2">
    <source>
        <dbReference type="SMART" id="SM00867"/>
    </source>
</evidence>
<evidence type="ECO:0000256" key="1">
    <source>
        <dbReference type="SAM" id="SignalP"/>
    </source>
</evidence>
<keyword evidence="4" id="KW-1185">Reference proteome</keyword>
<dbReference type="SUPFAM" id="SSF101874">
    <property type="entry name" value="YceI-like"/>
    <property type="match status" value="1"/>
</dbReference>
<organism evidence="3 4">
    <name type="scientific">Solimonas aquatica</name>
    <dbReference type="NCBI Taxonomy" id="489703"/>
    <lineage>
        <taxon>Bacteria</taxon>
        <taxon>Pseudomonadati</taxon>
        <taxon>Pseudomonadota</taxon>
        <taxon>Gammaproteobacteria</taxon>
        <taxon>Nevskiales</taxon>
        <taxon>Nevskiaceae</taxon>
        <taxon>Solimonas</taxon>
    </lineage>
</organism>
<dbReference type="EMBL" id="FOFS01000014">
    <property type="protein sequence ID" value="SER01642.1"/>
    <property type="molecule type" value="Genomic_DNA"/>
</dbReference>
<accession>A0A1H9KRA7</accession>
<sequence>MFKKLLCATALSGFVIAAQAADTYEFDPTHTFPRFSISHLGFSTFRARFDKTTGSATLDTAKKSGSVEATIEVASISTGVDKLNEHLKAPDFFDAAKFPTISFKGTQFKFEGDKPVEVTGELSMHGVTKPVTLKFTSFNCGQHPMMKIAVCGADLETTVKRSDFGISYAVPMVGDEVSILIEVEARKK</sequence>
<dbReference type="PANTHER" id="PTHR34406:SF2">
    <property type="entry name" value="PERIPLASMIC PROTEIN"/>
    <property type="match status" value="1"/>
</dbReference>
<dbReference type="OrthoDB" id="9811006at2"/>
<dbReference type="Proteomes" id="UP000199233">
    <property type="component" value="Unassembled WGS sequence"/>
</dbReference>
<gene>
    <name evidence="3" type="ORF">SAMN04488038_1148</name>
</gene>
<keyword evidence="1" id="KW-0732">Signal</keyword>
<dbReference type="InterPro" id="IPR036761">
    <property type="entry name" value="TTHA0802/YceI-like_sf"/>
</dbReference>
<dbReference type="PANTHER" id="PTHR34406">
    <property type="entry name" value="PROTEIN YCEI"/>
    <property type="match status" value="1"/>
</dbReference>
<evidence type="ECO:0000313" key="3">
    <source>
        <dbReference type="EMBL" id="SER01642.1"/>
    </source>
</evidence>
<protein>
    <submittedName>
        <fullName evidence="3">Polyisoprenoid-binding protein YceI</fullName>
    </submittedName>
</protein>
<dbReference type="STRING" id="489703.SAMN04488038_1148"/>
<feature type="domain" description="Lipid/polyisoprenoid-binding YceI-like" evidence="2">
    <location>
        <begin position="23"/>
        <end position="186"/>
    </location>
</feature>
<proteinExistence type="predicted"/>
<feature type="chain" id="PRO_5011611540" evidence="1">
    <location>
        <begin position="21"/>
        <end position="188"/>
    </location>
</feature>
<dbReference type="Gene3D" id="2.40.128.110">
    <property type="entry name" value="Lipid/polyisoprenoid-binding, YceI-like"/>
    <property type="match status" value="1"/>
</dbReference>
<dbReference type="RefSeq" id="WP_093288801.1">
    <property type="nucleotide sequence ID" value="NZ_FOFS01000014.1"/>
</dbReference>
<dbReference type="SMART" id="SM00867">
    <property type="entry name" value="YceI"/>
    <property type="match status" value="1"/>
</dbReference>
<name>A0A1H9KRA7_9GAMM</name>
<feature type="signal peptide" evidence="1">
    <location>
        <begin position="1"/>
        <end position="20"/>
    </location>
</feature>
<dbReference type="Pfam" id="PF04264">
    <property type="entry name" value="YceI"/>
    <property type="match status" value="1"/>
</dbReference>
<evidence type="ECO:0000313" key="4">
    <source>
        <dbReference type="Proteomes" id="UP000199233"/>
    </source>
</evidence>
<dbReference type="AlphaFoldDB" id="A0A1H9KRA7"/>
<reference evidence="3 4" key="1">
    <citation type="submission" date="2016-10" db="EMBL/GenBank/DDBJ databases">
        <authorList>
            <person name="de Groot N.N."/>
        </authorList>
    </citation>
    <scope>NUCLEOTIDE SEQUENCE [LARGE SCALE GENOMIC DNA]</scope>
    <source>
        <strain evidence="3 4">DSM 25927</strain>
    </source>
</reference>
<dbReference type="InterPro" id="IPR007372">
    <property type="entry name" value="Lipid/polyisoprenoid-bd_YceI"/>
</dbReference>